<dbReference type="OrthoDB" id="9792686at2"/>
<dbReference type="EMBL" id="RRCO01000003">
    <property type="protein sequence ID" value="RRJ25463.1"/>
    <property type="molecule type" value="Genomic_DNA"/>
</dbReference>
<evidence type="ECO:0000313" key="1">
    <source>
        <dbReference type="EMBL" id="RRJ25463.1"/>
    </source>
</evidence>
<keyword evidence="2" id="KW-1185">Reference proteome</keyword>
<dbReference type="Proteomes" id="UP000272490">
    <property type="component" value="Unassembled WGS sequence"/>
</dbReference>
<dbReference type="SUPFAM" id="SSF48452">
    <property type="entry name" value="TPR-like"/>
    <property type="match status" value="1"/>
</dbReference>
<sequence>MVDEMKLDQYMICLEVVDYYPDANIIFWLDYLEKHVQGKVHILSYRAIKQEIQKKYTGNKFVWIFGMVKSYEAIGKYIGEQNKEDAIVIVGGERLACCCVEKAISALKFEDKYSKLHLQEDEDWTDFSKNIDKLYGKYQSDISGLVLICNVNNTIADRINKELESSNNMSISKTEILGYNCESSDNATKVLREIKNKSLQEALEIIKTNAATMDSEHIIMCKAIAYHSNGGITKTIELLKSIYKTLSNEQKLFLAEMYILQNSKEEAKKIFEEVYSEDRWERGLFELGLDIYKKDEKRYRDILEEGIIYQPENIFLIERYANFLVDQENHKEAASWFRKIDKPYFELIARINDLLAEEQTDIKIVKSYIFEIVEKNPDLKNIALLKVALYAKSKGHYYNAYNLLQEADLHEVDDTTQDILEHKIDILKDSERACKALGKLKPFRKEKDYAILLEKRCSLLLECINFFANIENGYYHWRKLLECQQVDIWNISLKKRVLGCIKELGKIDFDRMLPDSYISNLQLSEEHLNCDTAIICLRKSNCGEMSPEKFGCTREELVKGSWGLIEDEGTTIQRIWLRYYCSIGASFLSENPQEATSFSLSILEYGKTVDSSEQKLLVALYLMAWANVQFRLGNTIEGVACAIVSIKQLLVLKEVTPVLEEGLNILSKYLGMYDELYSENEKNDVVESIEVLKKYNESLEPLHYKYSDDVTEIIQNYEGRVENHEKKDSHWLFDLSNLIAGKVKNKEYDKAVKYITDNYNSIHELLNQRRDIAAKLYYLWGDLLIKTGGSIENFLLGLEMLDNAIIQLQKRRQVYHQEERAALAQEYDQIIREYLCFSGIYYAVKDIEEETKRKLRKEILEKMSICLPLSVIEQKNYYLKNEISDELDKKHCRLQQLKREYAIMLKGNRVEDNDVQTIAREIEFLSKELINKHPYYMPLNKFEGTNWEELKKNLKPDEVVYQYVLTETAMVSILVTDKWIDIRTKFFSAEGDTPYSGMKKYGQIIESNMSSDDEIKYYSSVITDVVAEHLCEYVFNHKTKSVYVIPDISKSIFPIAAVQYKGIYLIDEVEEIVNFIDYVQLINSLNTELDDIKIVNKVFGKREETSIHHINKWLEEHIMDNVVSITDCSDDLQAVSMECKKGKNTLIVYGHGVREPASELTEGAQSIEGAKSMIQIREVLKEVCISNFILISCVGGTPNSNNPEISSGTWTSIFERFNGNIMTCRWSVPTRDTISMMDKIYDNLLNKKMRFGEALVKAQRDMKNSGKNQLSWAGIECWIN</sequence>
<dbReference type="RefSeq" id="WP_128674099.1">
    <property type="nucleotide sequence ID" value="NZ_RRCO01000003.1"/>
</dbReference>
<protein>
    <recommendedName>
        <fullName evidence="3">CHAT domain-containing protein</fullName>
    </recommendedName>
</protein>
<evidence type="ECO:0000313" key="2">
    <source>
        <dbReference type="Proteomes" id="UP000272490"/>
    </source>
</evidence>
<comment type="caution">
    <text evidence="1">The sequence shown here is derived from an EMBL/GenBank/DDBJ whole genome shotgun (WGS) entry which is preliminary data.</text>
</comment>
<evidence type="ECO:0008006" key="3">
    <source>
        <dbReference type="Google" id="ProtNLM"/>
    </source>
</evidence>
<gene>
    <name evidence="1" type="ORF">EHV10_07405</name>
</gene>
<name>A0A3P3QYR0_9FIRM</name>
<organism evidence="1 2">
    <name type="scientific">Lachnoanaerobaculum gingivalis</name>
    <dbReference type="NCBI Taxonomy" id="2490855"/>
    <lineage>
        <taxon>Bacteria</taxon>
        <taxon>Bacillati</taxon>
        <taxon>Bacillota</taxon>
        <taxon>Clostridia</taxon>
        <taxon>Lachnospirales</taxon>
        <taxon>Lachnospiraceae</taxon>
        <taxon>Lachnoanaerobaculum</taxon>
    </lineage>
</organism>
<proteinExistence type="predicted"/>
<reference evidence="1 2" key="1">
    <citation type="submission" date="2018-11" db="EMBL/GenBank/DDBJ databases">
        <title>Genome sequencing of Lachnoanaerobaculum sp. KCOM 2030 (= ChDC B114).</title>
        <authorList>
            <person name="Kook J.-K."/>
            <person name="Park S.-N."/>
            <person name="Lim Y.K."/>
        </authorList>
    </citation>
    <scope>NUCLEOTIDE SEQUENCE [LARGE SCALE GENOMIC DNA]</scope>
    <source>
        <strain evidence="1 2">KCOM 2030</strain>
    </source>
</reference>
<dbReference type="InterPro" id="IPR011990">
    <property type="entry name" value="TPR-like_helical_dom_sf"/>
</dbReference>
<accession>A0A3P3QYR0</accession>
<dbReference type="AlphaFoldDB" id="A0A3P3QYR0"/>